<name>A0A142JTS0_9BURK</name>
<dbReference type="Proteomes" id="UP000075238">
    <property type="component" value="Chromosome 2"/>
</dbReference>
<dbReference type="InterPro" id="IPR011650">
    <property type="entry name" value="Peptidase_M20_dimer"/>
</dbReference>
<organism evidence="8 9">
    <name type="scientific">Cupriavidus nantongensis</name>
    <dbReference type="NCBI Taxonomy" id="1796606"/>
    <lineage>
        <taxon>Bacteria</taxon>
        <taxon>Pseudomonadati</taxon>
        <taxon>Pseudomonadota</taxon>
        <taxon>Betaproteobacteria</taxon>
        <taxon>Burkholderiales</taxon>
        <taxon>Burkholderiaceae</taxon>
        <taxon>Cupriavidus</taxon>
    </lineage>
</organism>
<dbReference type="Pfam" id="PF07687">
    <property type="entry name" value="M20_dimer"/>
    <property type="match status" value="1"/>
</dbReference>
<evidence type="ECO:0000256" key="5">
    <source>
        <dbReference type="PIRSR" id="PIRSR037238-1"/>
    </source>
</evidence>
<dbReference type="NCBIfam" id="NF004788">
    <property type="entry name" value="PRK06133.1"/>
    <property type="match status" value="1"/>
</dbReference>
<dbReference type="OrthoDB" id="9776600at2"/>
<dbReference type="Gene3D" id="3.30.70.360">
    <property type="match status" value="1"/>
</dbReference>
<dbReference type="GO" id="GO:0046872">
    <property type="term" value="F:metal ion binding"/>
    <property type="evidence" value="ECO:0007669"/>
    <property type="project" value="UniProtKB-KW"/>
</dbReference>
<dbReference type="SUPFAM" id="SSF55031">
    <property type="entry name" value="Bacterial exopeptidase dimerisation domain"/>
    <property type="match status" value="1"/>
</dbReference>
<feature type="domain" description="Peptidase M20 dimerisation" evidence="7">
    <location>
        <begin position="215"/>
        <end position="311"/>
    </location>
</feature>
<feature type="active site" evidence="5">
    <location>
        <position position="113"/>
    </location>
</feature>
<dbReference type="SUPFAM" id="SSF53187">
    <property type="entry name" value="Zn-dependent exopeptidases"/>
    <property type="match status" value="1"/>
</dbReference>
<protein>
    <submittedName>
        <fullName evidence="8">Peptidase M20</fullName>
    </submittedName>
</protein>
<dbReference type="EMBL" id="CP014845">
    <property type="protein sequence ID" value="AMR81482.1"/>
    <property type="molecule type" value="Genomic_DNA"/>
</dbReference>
<dbReference type="InterPro" id="IPR050072">
    <property type="entry name" value="Peptidase_M20A"/>
</dbReference>
<keyword evidence="2" id="KW-0479">Metal-binding</keyword>
<dbReference type="InterPro" id="IPR002933">
    <property type="entry name" value="Peptidase_M20"/>
</dbReference>
<feature type="chain" id="PRO_5007498313" evidence="6">
    <location>
        <begin position="26"/>
        <end position="419"/>
    </location>
</feature>
<proteinExistence type="predicted"/>
<dbReference type="Gene3D" id="3.40.630.10">
    <property type="entry name" value="Zn peptidases"/>
    <property type="match status" value="1"/>
</dbReference>
<keyword evidence="6" id="KW-0732">Signal</keyword>
<reference evidence="8 9" key="1">
    <citation type="submission" date="2016-03" db="EMBL/GenBank/DDBJ databases">
        <title>Complete genome sequence of a novel chlorpyrifos degrading bacterium, Cupriavidus nantongensis sp. X1.</title>
        <authorList>
            <person name="Fang L."/>
        </authorList>
    </citation>
    <scope>NUCLEOTIDE SEQUENCE [LARGE SCALE GENOMIC DNA]</scope>
    <source>
        <strain evidence="8 9">X1</strain>
    </source>
</reference>
<evidence type="ECO:0000313" key="8">
    <source>
        <dbReference type="EMBL" id="AMR81482.1"/>
    </source>
</evidence>
<dbReference type="PROSITE" id="PS00759">
    <property type="entry name" value="ARGE_DAPE_CPG2_2"/>
    <property type="match status" value="1"/>
</dbReference>
<sequence>MPFSVRHVAIAAALTLAGTAMPAIAAQPDAALLSAAQAAQPRVVQSLKEMVSIESGSANAKGLAQMASYTEKRLQALGAKVERLPVTKGPGTMVKATFTGTGKRRVMLIAHLDTVYPDNTLATQPIREEGNRLYGPGIADDKGGIAVILHSLEILKQQGWRDYAQITVLFNPDEEVGSVGSAETIATLAAQHDVVLSCEPTAAKDVVKAEALLLGASGTATATMQVKGRASHAGAAPERGRNALIELAHQLQQTRDAASLVPGSQLNWTQAQAGTVRNQIPESAVAYGDVRTTAAGAAEKLKVALQDKVKTSQLVPDTHTTVTMEEGRPPFVADARGRALAKRAQEIYAELDGRTLALAEGTGGATDASYAARSGKPAVVESFGLAGFGYHARDEYIELDSIVPRLYLMTRILQDIGRN</sequence>
<feature type="signal peptide" evidence="6">
    <location>
        <begin position="1"/>
        <end position="25"/>
    </location>
</feature>
<dbReference type="RefSeq" id="WP_062803282.1">
    <property type="nucleotide sequence ID" value="NZ_CP014845.1"/>
</dbReference>
<keyword evidence="4" id="KW-0862">Zinc</keyword>
<evidence type="ECO:0000256" key="4">
    <source>
        <dbReference type="ARBA" id="ARBA00022833"/>
    </source>
</evidence>
<evidence type="ECO:0000259" key="7">
    <source>
        <dbReference type="Pfam" id="PF07687"/>
    </source>
</evidence>
<dbReference type="STRING" id="1796606.A2G96_27225"/>
<dbReference type="InterPro" id="IPR036264">
    <property type="entry name" value="Bact_exopeptidase_dim_dom"/>
</dbReference>
<dbReference type="PIRSF" id="PIRSF037238">
    <property type="entry name" value="Carboxypeptidase_G2"/>
    <property type="match status" value="1"/>
</dbReference>
<feature type="active site" description="Proton acceptor" evidence="5">
    <location>
        <position position="174"/>
    </location>
</feature>
<keyword evidence="9" id="KW-1185">Reference proteome</keyword>
<dbReference type="PANTHER" id="PTHR43808:SF10">
    <property type="entry name" value="BLL3749 PROTEIN"/>
    <property type="match status" value="1"/>
</dbReference>
<dbReference type="KEGG" id="cnan:A2G96_27225"/>
<dbReference type="PANTHER" id="PTHR43808">
    <property type="entry name" value="ACETYLORNITHINE DEACETYLASE"/>
    <property type="match status" value="1"/>
</dbReference>
<dbReference type="PROSITE" id="PS00758">
    <property type="entry name" value="ARGE_DAPE_CPG2_1"/>
    <property type="match status" value="1"/>
</dbReference>
<dbReference type="InterPro" id="IPR001261">
    <property type="entry name" value="ArgE/DapE_CS"/>
</dbReference>
<evidence type="ECO:0000256" key="3">
    <source>
        <dbReference type="ARBA" id="ARBA00022801"/>
    </source>
</evidence>
<comment type="cofactor">
    <cofactor evidence="1">
        <name>Zn(2+)</name>
        <dbReference type="ChEBI" id="CHEBI:29105"/>
    </cofactor>
</comment>
<dbReference type="AlphaFoldDB" id="A0A142JTS0"/>
<dbReference type="Pfam" id="PF01546">
    <property type="entry name" value="Peptidase_M20"/>
    <property type="match status" value="1"/>
</dbReference>
<evidence type="ECO:0000256" key="6">
    <source>
        <dbReference type="SAM" id="SignalP"/>
    </source>
</evidence>
<keyword evidence="3" id="KW-0378">Hydrolase</keyword>
<gene>
    <name evidence="8" type="ORF">A2G96_27225</name>
</gene>
<dbReference type="CDD" id="cd03885">
    <property type="entry name" value="M20_CPDG2"/>
    <property type="match status" value="1"/>
</dbReference>
<dbReference type="GO" id="GO:0016787">
    <property type="term" value="F:hydrolase activity"/>
    <property type="evidence" value="ECO:0007669"/>
    <property type="project" value="UniProtKB-KW"/>
</dbReference>
<evidence type="ECO:0000313" key="9">
    <source>
        <dbReference type="Proteomes" id="UP000075238"/>
    </source>
</evidence>
<dbReference type="InterPro" id="IPR017150">
    <property type="entry name" value="Pept_M20_glutamate_carboxypep"/>
</dbReference>
<evidence type="ECO:0000256" key="1">
    <source>
        <dbReference type="ARBA" id="ARBA00001947"/>
    </source>
</evidence>
<evidence type="ECO:0000256" key="2">
    <source>
        <dbReference type="ARBA" id="ARBA00022723"/>
    </source>
</evidence>
<accession>A0A142JTS0</accession>